<dbReference type="Proteomes" id="UP000037891">
    <property type="component" value="Unassembled WGS sequence"/>
</dbReference>
<evidence type="ECO:0000313" key="2">
    <source>
        <dbReference type="EMBL" id="KPC37206.1"/>
    </source>
</evidence>
<accession>A0A0N0GI42</accession>
<organism evidence="2 3">
    <name type="scientific">Pseudomonas syringae pv. cilantro</name>
    <dbReference type="NCBI Taxonomy" id="81035"/>
    <lineage>
        <taxon>Bacteria</taxon>
        <taxon>Pseudomonadati</taxon>
        <taxon>Pseudomonadota</taxon>
        <taxon>Gammaproteobacteria</taxon>
        <taxon>Pseudomonadales</taxon>
        <taxon>Pseudomonadaceae</taxon>
        <taxon>Pseudomonas</taxon>
        <taxon>Pseudomonas syringae</taxon>
    </lineage>
</organism>
<keyword evidence="1" id="KW-0812">Transmembrane</keyword>
<name>A0A0N0GI42_PSESX</name>
<dbReference type="AlphaFoldDB" id="A0A0N0GI42"/>
<evidence type="ECO:0000256" key="1">
    <source>
        <dbReference type="SAM" id="Phobius"/>
    </source>
</evidence>
<dbReference type="InterPro" id="IPR021548">
    <property type="entry name" value="DUF2895"/>
</dbReference>
<reference evidence="2 3" key="2">
    <citation type="submission" date="2015-10" db="EMBL/GenBank/DDBJ databases">
        <title>Comparative genomics and high-throughput reverse genetic screens identify a new phytobacterial MAMP and an Arabidopsis receptor required for immune elicitation.</title>
        <authorList>
            <person name="Mott G.A."/>
            <person name="Thakur S."/>
            <person name="Wang P.W."/>
            <person name="Desveaux D."/>
            <person name="Guttman D.S."/>
        </authorList>
    </citation>
    <scope>NUCLEOTIDE SEQUENCE [LARGE SCALE GENOMIC DNA]</scope>
    <source>
        <strain evidence="2 3">0788_9</strain>
    </source>
</reference>
<evidence type="ECO:0000313" key="3">
    <source>
        <dbReference type="Proteomes" id="UP000037891"/>
    </source>
</evidence>
<protein>
    <submittedName>
        <fullName evidence="2">Uncharacterized protein</fullName>
    </submittedName>
</protein>
<reference evidence="2 3" key="1">
    <citation type="submission" date="2015-07" db="EMBL/GenBank/DDBJ databases">
        <authorList>
            <person name="Noorani M."/>
        </authorList>
    </citation>
    <scope>NUCLEOTIDE SEQUENCE [LARGE SCALE GENOMIC DNA]</scope>
    <source>
        <strain evidence="2 3">0788_9</strain>
    </source>
</reference>
<keyword evidence="1" id="KW-1133">Transmembrane helix</keyword>
<sequence length="42" mass="4683">MSRYLKLADSQRAHITSLRMAIVLLALLALGLGIGWYRAPQN</sequence>
<gene>
    <name evidence="2" type="ORF">ABJ99_4631</name>
</gene>
<dbReference type="Pfam" id="PF11444">
    <property type="entry name" value="DUF2895"/>
    <property type="match status" value="1"/>
</dbReference>
<dbReference type="PATRIC" id="fig|81035.3.peg.4940"/>
<feature type="transmembrane region" description="Helical" evidence="1">
    <location>
        <begin position="21"/>
        <end position="39"/>
    </location>
</feature>
<comment type="caution">
    <text evidence="2">The sequence shown here is derived from an EMBL/GenBank/DDBJ whole genome shotgun (WGS) entry which is preliminary data.</text>
</comment>
<dbReference type="EMBL" id="LGLN01000002">
    <property type="protein sequence ID" value="KPC37206.1"/>
    <property type="molecule type" value="Genomic_DNA"/>
</dbReference>
<keyword evidence="1" id="KW-0472">Membrane</keyword>
<proteinExistence type="predicted"/>